<sequence length="330" mass="36540">MTTDPHHSDTLRDRAHRYFDSLLRRVPPGPDGVARVGGRQIYIVPTRAGFMYGAVMLVMLLGSLNYQNNLGLLLTFFLASVGLVAMHHAWFNLLGLAVQARGGSPVFAGERARFEVAVRAEGGRPRHDIRLRKNGETPTPIHVGAGDQTLVALAVPTERRGWHRLTDVMVETRHPMGLFRAWTYVATEAKTLVFPRPAPQAPEPGHDAGDSARPHRTRHEGAEDYLGSRGYRPGDSIRHIDWKAYARERGLVVKQYGGEQGQEVWIDWARLNAPDPEIRLGLLTRQVLDVSAGPTRFGLRLPGAVEGLSQGTAHTERCLTRLALFGHAQD</sequence>
<feature type="domain" description="DUF58" evidence="3">
    <location>
        <begin position="228"/>
        <end position="266"/>
    </location>
</feature>
<dbReference type="RefSeq" id="WP_012972247.1">
    <property type="nucleotide sequence ID" value="NC_013851.1"/>
</dbReference>
<evidence type="ECO:0000313" key="4">
    <source>
        <dbReference type="EMBL" id="ADC63982.1"/>
    </source>
</evidence>
<dbReference type="InterPro" id="IPR002881">
    <property type="entry name" value="DUF58"/>
</dbReference>
<dbReference type="OrthoDB" id="5298497at2"/>
<feature type="compositionally biased region" description="Basic and acidic residues" evidence="1">
    <location>
        <begin position="204"/>
        <end position="213"/>
    </location>
</feature>
<evidence type="ECO:0000256" key="1">
    <source>
        <dbReference type="SAM" id="MobiDB-lite"/>
    </source>
</evidence>
<protein>
    <recommendedName>
        <fullName evidence="3">DUF58 domain-containing protein</fullName>
    </recommendedName>
</protein>
<name>D3RS45_ALLVD</name>
<dbReference type="Proteomes" id="UP000001441">
    <property type="component" value="Chromosome"/>
</dbReference>
<feature type="region of interest" description="Disordered" evidence="1">
    <location>
        <begin position="195"/>
        <end position="228"/>
    </location>
</feature>
<gene>
    <name evidence="4" type="ordered locus">Alvin_3082</name>
</gene>
<evidence type="ECO:0000259" key="3">
    <source>
        <dbReference type="Pfam" id="PF01882"/>
    </source>
</evidence>
<organism evidence="4 5">
    <name type="scientific">Allochromatium vinosum (strain ATCC 17899 / DSM 180 / NBRC 103801 / NCIMB 10441 / D)</name>
    <name type="common">Chromatium vinosum</name>
    <dbReference type="NCBI Taxonomy" id="572477"/>
    <lineage>
        <taxon>Bacteria</taxon>
        <taxon>Pseudomonadati</taxon>
        <taxon>Pseudomonadota</taxon>
        <taxon>Gammaproteobacteria</taxon>
        <taxon>Chromatiales</taxon>
        <taxon>Chromatiaceae</taxon>
        <taxon>Allochromatium</taxon>
    </lineage>
</organism>
<dbReference type="PANTHER" id="PTHR34351">
    <property type="entry name" value="SLR1927 PROTEIN-RELATED"/>
    <property type="match status" value="1"/>
</dbReference>
<keyword evidence="5" id="KW-1185">Reference proteome</keyword>
<feature type="transmembrane region" description="Helical" evidence="2">
    <location>
        <begin position="49"/>
        <end position="66"/>
    </location>
</feature>
<dbReference type="STRING" id="572477.Alvin_3082"/>
<keyword evidence="2" id="KW-1133">Transmembrane helix</keyword>
<evidence type="ECO:0000256" key="2">
    <source>
        <dbReference type="SAM" id="Phobius"/>
    </source>
</evidence>
<dbReference type="KEGG" id="alv:Alvin_3082"/>
<dbReference type="EMBL" id="CP001896">
    <property type="protein sequence ID" value="ADC63982.1"/>
    <property type="molecule type" value="Genomic_DNA"/>
</dbReference>
<dbReference type="eggNOG" id="COG1721">
    <property type="taxonomic scope" value="Bacteria"/>
</dbReference>
<keyword evidence="2" id="KW-0812">Transmembrane</keyword>
<dbReference type="Pfam" id="PF01882">
    <property type="entry name" value="DUF58"/>
    <property type="match status" value="1"/>
</dbReference>
<proteinExistence type="predicted"/>
<dbReference type="PANTHER" id="PTHR34351:SF1">
    <property type="entry name" value="SLR1927 PROTEIN"/>
    <property type="match status" value="1"/>
</dbReference>
<reference evidence="4 5" key="1">
    <citation type="journal article" date="2011" name="Stand. Genomic Sci.">
        <title>Complete genome sequence of Allochromatium vinosum DSM 180(T).</title>
        <authorList>
            <person name="Weissgerber T."/>
            <person name="Zigann R."/>
            <person name="Bruce D."/>
            <person name="Chang Y.J."/>
            <person name="Detter J.C."/>
            <person name="Han C."/>
            <person name="Hauser L."/>
            <person name="Jeffries C.D."/>
            <person name="Land M."/>
            <person name="Munk A.C."/>
            <person name="Tapia R."/>
            <person name="Dahl C."/>
        </authorList>
    </citation>
    <scope>NUCLEOTIDE SEQUENCE [LARGE SCALE GENOMIC DNA]</scope>
    <source>
        <strain evidence="5">ATCC 17899 / DSM 180 / NBRC 103801 / NCIMB 10441 / D</strain>
    </source>
</reference>
<keyword evidence="2" id="KW-0472">Membrane</keyword>
<dbReference type="HOGENOM" id="CLU_054568_0_1_6"/>
<accession>D3RS45</accession>
<evidence type="ECO:0000313" key="5">
    <source>
        <dbReference type="Proteomes" id="UP000001441"/>
    </source>
</evidence>
<dbReference type="AlphaFoldDB" id="D3RS45"/>
<feature type="transmembrane region" description="Helical" evidence="2">
    <location>
        <begin position="72"/>
        <end position="91"/>
    </location>
</feature>